<dbReference type="Gene3D" id="3.30.750.24">
    <property type="entry name" value="STAS domain"/>
    <property type="match status" value="1"/>
</dbReference>
<dbReference type="CDD" id="cd00038">
    <property type="entry name" value="CAP_ED"/>
    <property type="match status" value="1"/>
</dbReference>
<dbReference type="PANTHER" id="PTHR43310">
    <property type="entry name" value="SULFATE TRANSPORTER YBAR-RELATED"/>
    <property type="match status" value="1"/>
</dbReference>
<feature type="compositionally biased region" description="Polar residues" evidence="5">
    <location>
        <begin position="1149"/>
        <end position="1160"/>
    </location>
</feature>
<keyword evidence="10" id="KW-1185">Reference proteome</keyword>
<feature type="transmembrane region" description="Helical" evidence="6">
    <location>
        <begin position="294"/>
        <end position="319"/>
    </location>
</feature>
<dbReference type="GeneID" id="98121100"/>
<feature type="transmembrane region" description="Helical" evidence="6">
    <location>
        <begin position="418"/>
        <end position="440"/>
    </location>
</feature>
<evidence type="ECO:0000259" key="7">
    <source>
        <dbReference type="PROSITE" id="PS50042"/>
    </source>
</evidence>
<dbReference type="PROSITE" id="PS50801">
    <property type="entry name" value="STAS"/>
    <property type="match status" value="1"/>
</dbReference>
<dbReference type="InterPro" id="IPR018490">
    <property type="entry name" value="cNMP-bd_dom_sf"/>
</dbReference>
<feature type="region of interest" description="Disordered" evidence="5">
    <location>
        <begin position="1"/>
        <end position="37"/>
    </location>
</feature>
<comment type="subcellular location">
    <subcellularLocation>
        <location evidence="1">Membrane</location>
        <topology evidence="1">Multi-pass membrane protein</topology>
    </subcellularLocation>
</comment>
<comment type="caution">
    <text evidence="9">The sequence shown here is derived from an EMBL/GenBank/DDBJ whole genome shotgun (WGS) entry which is preliminary data.</text>
</comment>
<dbReference type="Pfam" id="PF00916">
    <property type="entry name" value="Sulfate_transp"/>
    <property type="match status" value="1"/>
</dbReference>
<dbReference type="Pfam" id="PF01740">
    <property type="entry name" value="STAS"/>
    <property type="match status" value="1"/>
</dbReference>
<feature type="transmembrane region" description="Helical" evidence="6">
    <location>
        <begin position="490"/>
        <end position="510"/>
    </location>
</feature>
<gene>
    <name evidence="9" type="ORF">HOO65_080364</name>
</gene>
<dbReference type="InterPro" id="IPR002645">
    <property type="entry name" value="STAS_dom"/>
</dbReference>
<dbReference type="InterPro" id="IPR014710">
    <property type="entry name" value="RmlC-like_jellyroll"/>
</dbReference>
<dbReference type="Pfam" id="PF00027">
    <property type="entry name" value="cNMP_binding"/>
    <property type="match status" value="1"/>
</dbReference>
<feature type="transmembrane region" description="Helical" evidence="6">
    <location>
        <begin position="628"/>
        <end position="648"/>
    </location>
</feature>
<keyword evidence="3 6" id="KW-1133">Transmembrane helix</keyword>
<feature type="transmembrane region" description="Helical" evidence="6">
    <location>
        <begin position="685"/>
        <end position="716"/>
    </location>
</feature>
<dbReference type="RefSeq" id="XP_070856594.1">
    <property type="nucleotide sequence ID" value="XM_071004116.1"/>
</dbReference>
<feature type="domain" description="STAS" evidence="8">
    <location>
        <begin position="754"/>
        <end position="865"/>
    </location>
</feature>
<evidence type="ECO:0000256" key="6">
    <source>
        <dbReference type="SAM" id="Phobius"/>
    </source>
</evidence>
<evidence type="ECO:0000256" key="3">
    <source>
        <dbReference type="ARBA" id="ARBA00022989"/>
    </source>
</evidence>
<evidence type="ECO:0000256" key="5">
    <source>
        <dbReference type="SAM" id="MobiDB-lite"/>
    </source>
</evidence>
<dbReference type="InterPro" id="IPR011547">
    <property type="entry name" value="SLC26A/SulP_dom"/>
</dbReference>
<feature type="compositionally biased region" description="Polar residues" evidence="5">
    <location>
        <begin position="24"/>
        <end position="37"/>
    </location>
</feature>
<dbReference type="Pfam" id="PF10494">
    <property type="entry name" value="Stk19"/>
    <property type="match status" value="1"/>
</dbReference>
<feature type="region of interest" description="Disordered" evidence="5">
    <location>
        <begin position="1111"/>
        <end position="1160"/>
    </location>
</feature>
<accession>A0ABR4MAW7</accession>
<protein>
    <submittedName>
        <fullName evidence="9">Sulfate transporter</fullName>
    </submittedName>
</protein>
<dbReference type="SUPFAM" id="SSF51206">
    <property type="entry name" value="cAMP-binding domain-like"/>
    <property type="match status" value="1"/>
</dbReference>
<evidence type="ECO:0000259" key="8">
    <source>
        <dbReference type="PROSITE" id="PS50801"/>
    </source>
</evidence>
<evidence type="ECO:0000313" key="9">
    <source>
        <dbReference type="EMBL" id="KAL2885414.1"/>
    </source>
</evidence>
<dbReference type="InterPro" id="IPR018865">
    <property type="entry name" value="STK19-like"/>
</dbReference>
<evidence type="ECO:0000256" key="2">
    <source>
        <dbReference type="ARBA" id="ARBA00022692"/>
    </source>
</evidence>
<feature type="compositionally biased region" description="Low complexity" evidence="5">
    <location>
        <begin position="1132"/>
        <end position="1147"/>
    </location>
</feature>
<name>A0ABR4MAW7_9PEZI</name>
<reference evidence="9 10" key="1">
    <citation type="submission" date="2020-05" db="EMBL/GenBank/DDBJ databases">
        <title>Ceratocystis lukuohia genome.</title>
        <authorList>
            <person name="Harrington T.C."/>
            <person name="Kim K."/>
            <person name="Mayers C.G."/>
        </authorList>
    </citation>
    <scope>NUCLEOTIDE SEQUENCE [LARGE SCALE GENOMIC DNA]</scope>
    <source>
        <strain evidence="9 10">C4212</strain>
    </source>
</reference>
<evidence type="ECO:0000313" key="10">
    <source>
        <dbReference type="Proteomes" id="UP001610728"/>
    </source>
</evidence>
<evidence type="ECO:0000256" key="4">
    <source>
        <dbReference type="ARBA" id="ARBA00023136"/>
    </source>
</evidence>
<dbReference type="Gene3D" id="2.60.120.10">
    <property type="entry name" value="Jelly Rolls"/>
    <property type="match status" value="1"/>
</dbReference>
<feature type="compositionally biased region" description="Low complexity" evidence="5">
    <location>
        <begin position="1"/>
        <end position="13"/>
    </location>
</feature>
<dbReference type="Proteomes" id="UP001610728">
    <property type="component" value="Unassembled WGS sequence"/>
</dbReference>
<dbReference type="PANTHER" id="PTHR43310:SF4">
    <property type="entry name" value="AFR304WP"/>
    <property type="match status" value="1"/>
</dbReference>
<keyword evidence="4 6" id="KW-0472">Membrane</keyword>
<feature type="transmembrane region" description="Helical" evidence="6">
    <location>
        <begin position="385"/>
        <end position="406"/>
    </location>
</feature>
<feature type="transmembrane region" description="Helical" evidence="6">
    <location>
        <begin position="326"/>
        <end position="345"/>
    </location>
</feature>
<feature type="transmembrane region" description="Helical" evidence="6">
    <location>
        <begin position="1377"/>
        <end position="1395"/>
    </location>
</feature>
<dbReference type="CDD" id="cd07042">
    <property type="entry name" value="STAS_SulP_like_sulfate_transporter"/>
    <property type="match status" value="1"/>
</dbReference>
<dbReference type="SUPFAM" id="SSF52091">
    <property type="entry name" value="SpoIIaa-like"/>
    <property type="match status" value="1"/>
</dbReference>
<dbReference type="PROSITE" id="PS50042">
    <property type="entry name" value="CNMP_BINDING_3"/>
    <property type="match status" value="1"/>
</dbReference>
<dbReference type="InterPro" id="IPR000595">
    <property type="entry name" value="cNMP-bd_dom"/>
</dbReference>
<dbReference type="InterPro" id="IPR036513">
    <property type="entry name" value="STAS_dom_sf"/>
</dbReference>
<dbReference type="EMBL" id="JABSNW010000008">
    <property type="protein sequence ID" value="KAL2885414.1"/>
    <property type="molecule type" value="Genomic_DNA"/>
</dbReference>
<organism evidence="9 10">
    <name type="scientific">Ceratocystis lukuohia</name>
    <dbReference type="NCBI Taxonomy" id="2019550"/>
    <lineage>
        <taxon>Eukaryota</taxon>
        <taxon>Fungi</taxon>
        <taxon>Dikarya</taxon>
        <taxon>Ascomycota</taxon>
        <taxon>Pezizomycotina</taxon>
        <taxon>Sordariomycetes</taxon>
        <taxon>Hypocreomycetidae</taxon>
        <taxon>Microascales</taxon>
        <taxon>Ceratocystidaceae</taxon>
        <taxon>Ceratocystis</taxon>
    </lineage>
</organism>
<keyword evidence="2 6" id="KW-0812">Transmembrane</keyword>
<dbReference type="SMART" id="SM00100">
    <property type="entry name" value="cNMP"/>
    <property type="match status" value="1"/>
</dbReference>
<feature type="transmembrane region" description="Helical" evidence="6">
    <location>
        <begin position="654"/>
        <end position="673"/>
    </location>
</feature>
<evidence type="ECO:0000256" key="1">
    <source>
        <dbReference type="ARBA" id="ARBA00004141"/>
    </source>
</evidence>
<sequence length="1474" mass="161880">MSSFSSWRNRASSVNAQDHPETAQYGSITDAANVSRATRQRSNSFSVAAVENQPMRSFVTGAGRNKVGQQIDSCENARSVRQDTADLASYFLADRKEPLSTSFLARQRSAQNTPRTSLDEERFTAQISSPHLRLSNNQNTQWETDSEVDPELDALIEDADEGPSVLSNMLRRSPPDAFNGTASTACAIDDGLVDNTVRRPRSGTYAGSTSGDVETTPLLGVIRRGSMSSRRSLYGSSLEDHIDDIEAQKLRPHPASSRLPSQGANIPQNIAWNPTKWDYPAIYHNAVIRPAHCLPAVIVGLLLNILDALSYGMILFPLASPIFSQLGSAGISIFYVSTIISQLTFSTGSIFRGGVGSELIEVVPFFHNMAGKITRIVGEDKPEEVIATTIVAFSASSIVTGLVFWLMGKFQFGYMVGFIPRHILIGCIGGVGFFLILTGFEVSARLDGGVQYDLETLRQLMDPETLWQWVIPFFLAIALFWGHSKVKSKYFLPLYILGIPFLFYFFVLTLDHLDVDSLRDSGWIFVGPPSGEPWWYFYTLYQFKLVHWDAVASCFPAMLALTFFGVLHVPINVPALALNIGEDNADLDVELKLHGYSNLISGMLGSIQNYLVYANSVFFMRSGGDSRLAGFMLAGLTFGVMIVGPALIGFIPVMMVGCLIFDLGFELLLDAVWVPRKKLKMAEYLTVLAIVFIMGIYDFVVGIGVGVMLAFVSLIFQTASVPAIRATYSGDIVTSTVRRNPSQHHYLQQAGQQISIVKLTGYLFFGTIVSVEEKIRELLDDKAFSARPIRYLIVDMRQVTGLDYSAVEAFNTIGRLIKTKNIELIVSGVDPESQLGRNLRSVGLVGPEGMGAALLPDLNSALESCENELLKTFYASHKAMSLLHEQQTESTPHLVPPRAGPSRNDLLDMPQNSPRRALLQQAAQVSLTQTQDHVKPKKWVAFKEPLRLMLRIFNGISDKNEDFWFRALPYFVKREHHSGERLYERGEPADGFYLVENGIIRVEYDLPQGFLSECIVAGTTCGELPFFSETPRTATAIVERDCTIWILEKSSWEKMQKNDADVARELLRISLKLTSERMSSITAYILTTANYSRSRATPVFMPPKSLHAILGGTHKVRKSQVSPGPSPRRRTLSSSSHRSGRLSDLGRPLSTSHTPAQEQPTTVLAAISAVRASMFTPLSLESHAARTMPSTQIARVLAFQRRAAPIVNTSHVRRVLPDATAATRQIAEALATGTVRRVIVTRSRRWEGLVRVADLEALVRGEQLLGDKITPPVTEDTANAFLAWVRSGDTCGGLTRSQEDELVRAGFLAAPAIREWTRHSGTASWNPLAPTTVARAPVGSRAAVGGDDGLGLIPSGRASVCLSDASLRMTLAVPGQGVLLGVVAAAVGALVAMVARRPWREAVVADVRDQWDGATPGAEQKKRRGEKVASEGTARKWREFYGLRFEWVLDEAVAEGMLEVFETGSVGRGVRTLG</sequence>
<feature type="domain" description="Cyclic nucleotide-binding" evidence="7">
    <location>
        <begin position="952"/>
        <end position="1073"/>
    </location>
</feature>
<feature type="transmembrane region" description="Helical" evidence="6">
    <location>
        <begin position="466"/>
        <end position="483"/>
    </location>
</feature>
<proteinExistence type="predicted"/>
<dbReference type="InterPro" id="IPR052706">
    <property type="entry name" value="Membrane-Transporter-like"/>
</dbReference>
<feature type="transmembrane region" description="Helical" evidence="6">
    <location>
        <begin position="545"/>
        <end position="567"/>
    </location>
</feature>